<dbReference type="Pfam" id="PF01636">
    <property type="entry name" value="APH"/>
    <property type="match status" value="1"/>
</dbReference>
<dbReference type="InterPro" id="IPR002575">
    <property type="entry name" value="Aminoglycoside_PTrfase"/>
</dbReference>
<dbReference type="AlphaFoldDB" id="A0A1X6X861"/>
<dbReference type="Gene3D" id="3.90.1200.10">
    <property type="match status" value="1"/>
</dbReference>
<organism evidence="2 3">
    <name type="scientific">Brachybacterium nesterenkovii</name>
    <dbReference type="NCBI Taxonomy" id="47847"/>
    <lineage>
        <taxon>Bacteria</taxon>
        <taxon>Bacillati</taxon>
        <taxon>Actinomycetota</taxon>
        <taxon>Actinomycetes</taxon>
        <taxon>Micrococcales</taxon>
        <taxon>Dermabacteraceae</taxon>
        <taxon>Brachybacterium</taxon>
    </lineage>
</organism>
<gene>
    <name evidence="2" type="ORF">FM110_12770</name>
</gene>
<dbReference type="RefSeq" id="WP_200810250.1">
    <property type="nucleotide sequence ID" value="NZ_FWFG01000110.1"/>
</dbReference>
<evidence type="ECO:0000259" key="1">
    <source>
        <dbReference type="Pfam" id="PF01636"/>
    </source>
</evidence>
<dbReference type="Proteomes" id="UP000195981">
    <property type="component" value="Unassembled WGS sequence"/>
</dbReference>
<dbReference type="SUPFAM" id="SSF56112">
    <property type="entry name" value="Protein kinase-like (PK-like)"/>
    <property type="match status" value="1"/>
</dbReference>
<keyword evidence="3" id="KW-1185">Reference proteome</keyword>
<protein>
    <recommendedName>
        <fullName evidence="1">Aminoglycoside phosphotransferase domain-containing protein</fullName>
    </recommendedName>
</protein>
<reference evidence="2 3" key="1">
    <citation type="submission" date="2017-02" db="EMBL/GenBank/DDBJ databases">
        <authorList>
            <person name="Peterson S.W."/>
        </authorList>
    </citation>
    <scope>NUCLEOTIDE SEQUENCE [LARGE SCALE GENOMIC DNA]</scope>
    <source>
        <strain evidence="2 3">CIP104813</strain>
    </source>
</reference>
<evidence type="ECO:0000313" key="2">
    <source>
        <dbReference type="EMBL" id="SLM95431.1"/>
    </source>
</evidence>
<feature type="domain" description="Aminoglycoside phosphotransferase" evidence="1">
    <location>
        <begin position="38"/>
        <end position="240"/>
    </location>
</feature>
<name>A0A1X6X861_9MICO</name>
<proteinExistence type="predicted"/>
<dbReference type="EMBL" id="FWFG01000110">
    <property type="protein sequence ID" value="SLM95431.1"/>
    <property type="molecule type" value="Genomic_DNA"/>
</dbReference>
<dbReference type="InterPro" id="IPR011009">
    <property type="entry name" value="Kinase-like_dom_sf"/>
</dbReference>
<sequence length="282" mass="31619">MMTGPDTLTSRQRELLALWFPDADLIADLSWGLIGTTVLHLRTEHGDVIVKAGDQRDVHIAREIRAHRSWTAPWLRDRRVGRLLHADDDARMLATSYLPGALVQETPAETDPEVHRQAGALLALFHGHTACADPSWWSHQREHVLEALARPHRISDGMARTARADVSAWPDEPAVLVPTHGDYHGRNWLVDGDSVRVIDLGRADLRPALEDFTRLSGRLFPAHPACEKAFIAGYGSDPRAEDRSAWRRMLLREAISTAVWAFGVGDEEFERHGLRLLDDLLS</sequence>
<evidence type="ECO:0000313" key="3">
    <source>
        <dbReference type="Proteomes" id="UP000195981"/>
    </source>
</evidence>
<accession>A0A1X6X861</accession>